<dbReference type="PANTHER" id="PTHR31157">
    <property type="entry name" value="SCP DOMAIN-CONTAINING PROTEIN"/>
    <property type="match status" value="1"/>
</dbReference>
<dbReference type="NCBIfam" id="NF012209">
    <property type="entry name" value="LEPR-8K"/>
    <property type="match status" value="1"/>
</dbReference>
<feature type="domain" description="SCP" evidence="1">
    <location>
        <begin position="41"/>
        <end position="185"/>
    </location>
</feature>
<sequence>MRTHYSNAASAVLSPAPAFEPLEQRVLLSAVSPSAQEQYLLELTNRARSDPPAEAARYGIALNEGVPASETITGSPKQPLAPNQFLTDSARKHSEWMLVNTFGHPGKDGSMPWDRMEAAGYVFIPPSGSSENLASYGTKPAVPDPTEATAMLHEILFVDTDYPDRGHRTNMVDPDLKELGTGIAAGVYDTFNTVMGTENFAYSAGDSFVTGVGYADTLVDDDFYTPSEGLAGLTVTATRQSDGAEFVTTTFSAGGYALALPSGTYDIVGTGPGLGGKVTYADVVMGTSNIKLDFTPDLRQLDTALVKSPHGDNKLLYERSFLSYLNHRFLLSSRCRGTLLVDMH</sequence>
<reference evidence="2" key="1">
    <citation type="journal article" date="2015" name="Nature">
        <title>Complex archaea that bridge the gap between prokaryotes and eukaryotes.</title>
        <authorList>
            <person name="Spang A."/>
            <person name="Saw J.H."/>
            <person name="Jorgensen S.L."/>
            <person name="Zaremba-Niedzwiedzka K."/>
            <person name="Martijn J."/>
            <person name="Lind A.E."/>
            <person name="van Eijk R."/>
            <person name="Schleper C."/>
            <person name="Guy L."/>
            <person name="Ettema T.J."/>
        </authorList>
    </citation>
    <scope>NUCLEOTIDE SEQUENCE</scope>
</reference>
<dbReference type="SUPFAM" id="SSF55797">
    <property type="entry name" value="PR-1-like"/>
    <property type="match status" value="1"/>
</dbReference>
<dbReference type="InterPro" id="IPR035940">
    <property type="entry name" value="CAP_sf"/>
</dbReference>
<dbReference type="InterPro" id="IPR014044">
    <property type="entry name" value="CAP_dom"/>
</dbReference>
<evidence type="ECO:0000259" key="1">
    <source>
        <dbReference type="Pfam" id="PF00188"/>
    </source>
</evidence>
<dbReference type="EMBL" id="LAZR01043588">
    <property type="protein sequence ID" value="KKL06721.1"/>
    <property type="molecule type" value="Genomic_DNA"/>
</dbReference>
<organism evidence="2">
    <name type="scientific">marine sediment metagenome</name>
    <dbReference type="NCBI Taxonomy" id="412755"/>
    <lineage>
        <taxon>unclassified sequences</taxon>
        <taxon>metagenomes</taxon>
        <taxon>ecological metagenomes</taxon>
    </lineage>
</organism>
<dbReference type="AlphaFoldDB" id="A0A0F9CM52"/>
<gene>
    <name evidence="2" type="ORF">LCGC14_2593200</name>
</gene>
<dbReference type="PANTHER" id="PTHR31157:SF1">
    <property type="entry name" value="SCP DOMAIN-CONTAINING PROTEIN"/>
    <property type="match status" value="1"/>
</dbReference>
<protein>
    <recommendedName>
        <fullName evidence="1">SCP domain-containing protein</fullName>
    </recommendedName>
</protein>
<accession>A0A0F9CM52</accession>
<dbReference type="InterPro" id="IPR053786">
    <property type="entry name" value="LEPRxLL_CS"/>
</dbReference>
<dbReference type="CDD" id="cd05379">
    <property type="entry name" value="CAP_bacterial"/>
    <property type="match status" value="1"/>
</dbReference>
<dbReference type="Gene3D" id="3.40.33.10">
    <property type="entry name" value="CAP"/>
    <property type="match status" value="1"/>
</dbReference>
<name>A0A0F9CM52_9ZZZZ</name>
<proteinExistence type="predicted"/>
<dbReference type="Pfam" id="PF00188">
    <property type="entry name" value="CAP"/>
    <property type="match status" value="1"/>
</dbReference>
<comment type="caution">
    <text evidence="2">The sequence shown here is derived from an EMBL/GenBank/DDBJ whole genome shotgun (WGS) entry which is preliminary data.</text>
</comment>
<evidence type="ECO:0000313" key="2">
    <source>
        <dbReference type="EMBL" id="KKL06721.1"/>
    </source>
</evidence>